<dbReference type="InterPro" id="IPR023827">
    <property type="entry name" value="Peptidase_S8_Asp-AS"/>
</dbReference>
<feature type="active site" description="Charge relay system" evidence="6">
    <location>
        <position position="182"/>
    </location>
</feature>
<accession>A0A2U2J8U9</accession>
<dbReference type="InterPro" id="IPR051048">
    <property type="entry name" value="Peptidase_S8/S53_subtilisin"/>
</dbReference>
<gene>
    <name evidence="10" type="ORF">DIS07_09850</name>
</gene>
<keyword evidence="2 6" id="KW-0645">Protease</keyword>
<dbReference type="PRINTS" id="PR00723">
    <property type="entry name" value="SUBTILISIN"/>
</dbReference>
<dbReference type="InterPro" id="IPR017317">
    <property type="entry name" value="Pept_S8_subtilisin_bacteroid-2"/>
</dbReference>
<dbReference type="InterPro" id="IPR026444">
    <property type="entry name" value="Secre_tail"/>
</dbReference>
<evidence type="ECO:0000256" key="3">
    <source>
        <dbReference type="ARBA" id="ARBA00022729"/>
    </source>
</evidence>
<proteinExistence type="inferred from homology"/>
<dbReference type="GO" id="GO:0004252">
    <property type="term" value="F:serine-type endopeptidase activity"/>
    <property type="evidence" value="ECO:0007669"/>
    <property type="project" value="UniProtKB-UniRule"/>
</dbReference>
<feature type="domain" description="Secretion system C-terminal sorting" evidence="9">
    <location>
        <begin position="492"/>
        <end position="561"/>
    </location>
</feature>
<dbReference type="InterPro" id="IPR015500">
    <property type="entry name" value="Peptidase_S8_subtilisin-rel"/>
</dbReference>
<sequence length="563" mass="61988">MKKLFLLYTILFSLQISSQETIEDAWIFLKDKPNKEAFLANPLTMLSQRALDRRNNQGVALDSLDVPIHKPYYDQLKNDANVIVLGKSKWLNAIHVQATVSQINGLLSTYPFIESLEYANKSLNSKGRSVSKKVVHNHQNKFSSSISDFNYGSAENQIKMLRGDALHQQGLTGQGQVIAVIDAGFPNVNTLPAFKRIRDNNQILGGYNFADRNANFYTRHHHGTHVLSTIAGYLENEFVGTAPDAKFYLFVTEIAESETVLEETLWVEAAERADSLGVDIINTSLGYTTYDNPNHSYTYADMDGKTAFITRGAEIAASRAMLLVNSVGNSGSSSWKYMGAPADAPSVIAVGAVDASGNIASFSSFGPTADNRIKPEILAQGDNSSIINFSTGQVSTSSGTSFSSPIMAGLLACLNQNLPLFVKSHTKLAANNYNELSFIDNLKQSVFKSADRFSAPLNQYGYGIPNFEIARGIYYSLYPGSVDDNFLSNLKVYPNPTKSIFSISNLSLSNDHSIQILNVLGEKIIEITRKIPKDINISNLDNGIYLLKIRKGNEQKIIKLIKE</sequence>
<keyword evidence="4 6" id="KW-0378">Hydrolase</keyword>
<dbReference type="PROSITE" id="PS00138">
    <property type="entry name" value="SUBTILASE_SER"/>
    <property type="match status" value="1"/>
</dbReference>
<dbReference type="Pfam" id="PF18962">
    <property type="entry name" value="Por_Secre_tail"/>
    <property type="match status" value="1"/>
</dbReference>
<name>A0A2U2J8U9_9FLAO</name>
<comment type="similarity">
    <text evidence="1 6 7">Belongs to the peptidase S8 family.</text>
</comment>
<organism evidence="10 11">
    <name type="scientific">Polaribacter aquimarinus</name>
    <dbReference type="NCBI Taxonomy" id="2100726"/>
    <lineage>
        <taxon>Bacteria</taxon>
        <taxon>Pseudomonadati</taxon>
        <taxon>Bacteroidota</taxon>
        <taxon>Flavobacteriia</taxon>
        <taxon>Flavobacteriales</taxon>
        <taxon>Flavobacteriaceae</taxon>
    </lineage>
</organism>
<dbReference type="RefSeq" id="WP_109405085.1">
    <property type="nucleotide sequence ID" value="NZ_QFFG01000004.1"/>
</dbReference>
<dbReference type="Gene3D" id="3.40.50.200">
    <property type="entry name" value="Peptidase S8/S53 domain"/>
    <property type="match status" value="1"/>
</dbReference>
<protein>
    <submittedName>
        <fullName evidence="10">Peptidase S8</fullName>
    </submittedName>
</protein>
<evidence type="ECO:0000256" key="1">
    <source>
        <dbReference type="ARBA" id="ARBA00011073"/>
    </source>
</evidence>
<feature type="domain" description="Peptidase S8/S53" evidence="8">
    <location>
        <begin position="173"/>
        <end position="463"/>
    </location>
</feature>
<dbReference type="OrthoDB" id="1407599at2"/>
<evidence type="ECO:0000259" key="8">
    <source>
        <dbReference type="Pfam" id="PF00082"/>
    </source>
</evidence>
<dbReference type="InterPro" id="IPR023828">
    <property type="entry name" value="Peptidase_S8_Ser-AS"/>
</dbReference>
<evidence type="ECO:0000313" key="10">
    <source>
        <dbReference type="EMBL" id="PWG04768.1"/>
    </source>
</evidence>
<keyword evidence="3" id="KW-0732">Signal</keyword>
<dbReference type="Pfam" id="PF00082">
    <property type="entry name" value="Peptidase_S8"/>
    <property type="match status" value="1"/>
</dbReference>
<dbReference type="InterPro" id="IPR000209">
    <property type="entry name" value="Peptidase_S8/S53_dom"/>
</dbReference>
<dbReference type="Proteomes" id="UP000245670">
    <property type="component" value="Unassembled WGS sequence"/>
</dbReference>
<dbReference type="NCBIfam" id="TIGR04183">
    <property type="entry name" value="Por_Secre_tail"/>
    <property type="match status" value="1"/>
</dbReference>
<dbReference type="PROSITE" id="PS51892">
    <property type="entry name" value="SUBTILASE"/>
    <property type="match status" value="1"/>
</dbReference>
<keyword evidence="11" id="KW-1185">Reference proteome</keyword>
<dbReference type="CDD" id="cd07493">
    <property type="entry name" value="Peptidases_S8_9"/>
    <property type="match status" value="1"/>
</dbReference>
<evidence type="ECO:0000313" key="11">
    <source>
        <dbReference type="Proteomes" id="UP000245670"/>
    </source>
</evidence>
<dbReference type="PROSITE" id="PS00136">
    <property type="entry name" value="SUBTILASE_ASP"/>
    <property type="match status" value="1"/>
</dbReference>
<evidence type="ECO:0000256" key="5">
    <source>
        <dbReference type="ARBA" id="ARBA00022825"/>
    </source>
</evidence>
<reference evidence="10 11" key="1">
    <citation type="submission" date="2018-05" db="EMBL/GenBank/DDBJ databases">
        <title>Polaribacter aquimarinus sp. nov., isolated from sediment in a sediment of sea.</title>
        <authorList>
            <person name="Lu D."/>
        </authorList>
    </citation>
    <scope>NUCLEOTIDE SEQUENCE [LARGE SCALE GENOMIC DNA]</scope>
    <source>
        <strain evidence="10 11">ZY113</strain>
    </source>
</reference>
<comment type="caution">
    <text evidence="10">The sequence shown here is derived from an EMBL/GenBank/DDBJ whole genome shotgun (WGS) entry which is preliminary data.</text>
</comment>
<dbReference type="AlphaFoldDB" id="A0A2U2J8U9"/>
<dbReference type="GO" id="GO:0006508">
    <property type="term" value="P:proteolysis"/>
    <property type="evidence" value="ECO:0007669"/>
    <property type="project" value="UniProtKB-KW"/>
</dbReference>
<evidence type="ECO:0000256" key="2">
    <source>
        <dbReference type="ARBA" id="ARBA00022670"/>
    </source>
</evidence>
<dbReference type="SUPFAM" id="SSF52743">
    <property type="entry name" value="Subtilisin-like"/>
    <property type="match status" value="1"/>
</dbReference>
<feature type="active site" description="Charge relay system" evidence="6">
    <location>
        <position position="401"/>
    </location>
</feature>
<dbReference type="PANTHER" id="PTHR43399">
    <property type="entry name" value="SUBTILISIN-RELATED"/>
    <property type="match status" value="1"/>
</dbReference>
<evidence type="ECO:0000256" key="7">
    <source>
        <dbReference type="RuleBase" id="RU003355"/>
    </source>
</evidence>
<evidence type="ECO:0000256" key="4">
    <source>
        <dbReference type="ARBA" id="ARBA00022801"/>
    </source>
</evidence>
<evidence type="ECO:0000256" key="6">
    <source>
        <dbReference type="PROSITE-ProRule" id="PRU01240"/>
    </source>
</evidence>
<dbReference type="InterPro" id="IPR036852">
    <property type="entry name" value="Peptidase_S8/S53_dom_sf"/>
</dbReference>
<keyword evidence="5 6" id="KW-0720">Serine protease</keyword>
<dbReference type="PIRSF" id="PIRSF037903">
    <property type="entry name" value="Subtilisin_rel_GFO_2223"/>
    <property type="match status" value="1"/>
</dbReference>
<dbReference type="EMBL" id="QFFG01000004">
    <property type="protein sequence ID" value="PWG04768.1"/>
    <property type="molecule type" value="Genomic_DNA"/>
</dbReference>
<dbReference type="PANTHER" id="PTHR43399:SF4">
    <property type="entry name" value="CELL WALL-ASSOCIATED PROTEASE"/>
    <property type="match status" value="1"/>
</dbReference>
<feature type="active site" description="Charge relay system" evidence="6">
    <location>
        <position position="222"/>
    </location>
</feature>
<evidence type="ECO:0000259" key="9">
    <source>
        <dbReference type="Pfam" id="PF18962"/>
    </source>
</evidence>